<dbReference type="EMBL" id="CP041253">
    <property type="protein sequence ID" value="QDH79891.1"/>
    <property type="molecule type" value="Genomic_DNA"/>
</dbReference>
<dbReference type="SUPFAM" id="SSF49785">
    <property type="entry name" value="Galactose-binding domain-like"/>
    <property type="match status" value="1"/>
</dbReference>
<dbReference type="InterPro" id="IPR008979">
    <property type="entry name" value="Galactose-bd-like_sf"/>
</dbReference>
<sequence>MNSIKRVFAMITLGFGLHSGQDALAQDALRAPAYPLITHNPNFSIWSMDDQLNNSSSKHWTTADHGMLGLIKVDGNTYRFMGQEKKQYSSILPTSDEADYQLAYTEKRPEKDWFLPGYDDDGWQMGKAPFTDQRGEGGTFWDTDELWLRREFDLKDMADLNKLDLKIRHDDNIEVYLNGERIYELEGWIHRFKYVEIPKTVQQKLQKGNNVLAVHIKNTAGGSWLDLGLATEVEIPALKTIQPAVQKAVEMSATQTKYTFDCGGIALQVKFTSPLLLDDLDLTARPISYITTSAKSTDGSSHQVEIYLGVSSDLAVHQPYQEVEAAQYGSKGLNVMKVGTTEQDVLGRKGDDVRIDWGHAYVAVEEHRKAKQWVSTSQNALGSLTDPTSRKVNLEGKSLVLNSLVDIGNVGAESKEQVFLIGYDEETAIQFFGKNLLPWWKTASGGKFEGQLVQASEDYAEVMARCEAFDQKLLLETQKAGGQKYADMCVLAYRQAIAAHTLVEGPKGELLFMSKENNSNGSINTVDVTYPSAPLFLRYNPDLMKGMLNGIFYYSESGRWKKPFPAHDLGTYPVANGQTYGEDMPVEEAGNMLLLTAAIVNQENDPAYAKEHWEILTVWAEYLRKSGFDPANQLSTDDFAGHLARNANLSVKAILALAAYGKMAGMQGMKAIEKDYLTDARGMAKQWMKLAADGDHYTLAFERPGTWSQKYNLVWDEILDLGVFPEKVADKEIAYYLTKQEKYGLPLDSRKTYTKSDWVFWSASLADSQADFESLIAPMWKYADETANRVPVSDWHETKDARVMNFRARSVVGGYFIKLLY</sequence>
<proteinExistence type="predicted"/>
<dbReference type="SUPFAM" id="SSF48208">
    <property type="entry name" value="Six-hairpin glycosidases"/>
    <property type="match status" value="1"/>
</dbReference>
<accession>A0A514CJ87</accession>
<evidence type="ECO:0000313" key="4">
    <source>
        <dbReference type="EMBL" id="QDH79891.1"/>
    </source>
</evidence>
<dbReference type="Pfam" id="PF17168">
    <property type="entry name" value="DUF5127"/>
    <property type="match status" value="1"/>
</dbReference>
<evidence type="ECO:0000259" key="3">
    <source>
        <dbReference type="Pfam" id="PF17168"/>
    </source>
</evidence>
<organism evidence="4 5">
    <name type="scientific">Echinicola soli</name>
    <dbReference type="NCBI Taxonomy" id="2591634"/>
    <lineage>
        <taxon>Bacteria</taxon>
        <taxon>Pseudomonadati</taxon>
        <taxon>Bacteroidota</taxon>
        <taxon>Cytophagia</taxon>
        <taxon>Cytophagales</taxon>
        <taxon>Cyclobacteriaceae</taxon>
        <taxon>Echinicola</taxon>
    </lineage>
</organism>
<gene>
    <name evidence="4" type="ORF">FKX85_12960</name>
</gene>
<keyword evidence="5" id="KW-1185">Reference proteome</keyword>
<dbReference type="GO" id="GO:0005975">
    <property type="term" value="P:carbohydrate metabolic process"/>
    <property type="evidence" value="ECO:0007669"/>
    <property type="project" value="InterPro"/>
</dbReference>
<dbReference type="Proteomes" id="UP000316614">
    <property type="component" value="Chromosome"/>
</dbReference>
<feature type="domain" description="Glutaminase A N-terminal" evidence="3">
    <location>
        <begin position="254"/>
        <end position="473"/>
    </location>
</feature>
<dbReference type="KEGG" id="echi:FKX85_12960"/>
<dbReference type="Pfam" id="PF16335">
    <property type="entry name" value="GtaA_6_Hairpin"/>
    <property type="match status" value="1"/>
</dbReference>
<dbReference type="OrthoDB" id="175993at2"/>
<feature type="domain" description="DUF4964" evidence="1">
    <location>
        <begin position="23"/>
        <end position="93"/>
    </location>
</feature>
<name>A0A514CJ87_9BACT</name>
<dbReference type="InterPro" id="IPR032514">
    <property type="entry name" value="GtaA_central"/>
</dbReference>
<dbReference type="InterPro" id="IPR008928">
    <property type="entry name" value="6-hairpin_glycosidase_sf"/>
</dbReference>
<feature type="domain" description="Glutaminase A central" evidence="2">
    <location>
        <begin position="482"/>
        <end position="819"/>
    </location>
</feature>
<dbReference type="InterPro" id="IPR032515">
    <property type="entry name" value="DUF4964"/>
</dbReference>
<reference evidence="4 5" key="1">
    <citation type="submission" date="2019-06" db="EMBL/GenBank/DDBJ databases">
        <title>Echinicola alkalisoli sp. nov. isolated from saline soil.</title>
        <authorList>
            <person name="Sun J.-Q."/>
            <person name="Xu L."/>
        </authorList>
    </citation>
    <scope>NUCLEOTIDE SEQUENCE [LARGE SCALE GENOMIC DNA]</scope>
    <source>
        <strain evidence="4 5">LN3S3</strain>
    </source>
</reference>
<dbReference type="PANTHER" id="PTHR31987:SF1">
    <property type="entry name" value="GLUTAMINASE A"/>
    <property type="match status" value="1"/>
</dbReference>
<dbReference type="AlphaFoldDB" id="A0A514CJ87"/>
<evidence type="ECO:0000313" key="5">
    <source>
        <dbReference type="Proteomes" id="UP000316614"/>
    </source>
</evidence>
<dbReference type="InterPro" id="IPR033433">
    <property type="entry name" value="GtaA_N"/>
</dbReference>
<evidence type="ECO:0000259" key="2">
    <source>
        <dbReference type="Pfam" id="PF16335"/>
    </source>
</evidence>
<dbReference type="PANTHER" id="PTHR31987">
    <property type="entry name" value="GLUTAMINASE A-RELATED"/>
    <property type="match status" value="1"/>
</dbReference>
<dbReference type="InterPro" id="IPR052743">
    <property type="entry name" value="Glutaminase_GtaA"/>
</dbReference>
<evidence type="ECO:0000259" key="1">
    <source>
        <dbReference type="Pfam" id="PF16334"/>
    </source>
</evidence>
<protein>
    <submittedName>
        <fullName evidence="4">DUF4965 domain-containing protein</fullName>
    </submittedName>
</protein>
<dbReference type="Gene3D" id="2.60.120.260">
    <property type="entry name" value="Galactose-binding domain-like"/>
    <property type="match status" value="1"/>
</dbReference>
<dbReference type="Pfam" id="PF16334">
    <property type="entry name" value="DUF4964"/>
    <property type="match status" value="1"/>
</dbReference>